<dbReference type="PANTHER" id="PTHR13857">
    <property type="entry name" value="MRNA EDITING ENZYME"/>
    <property type="match status" value="1"/>
</dbReference>
<dbReference type="AlphaFoldDB" id="A0A060YHA8"/>
<dbReference type="OrthoDB" id="8841220at2759"/>
<dbReference type="Proteomes" id="UP000193380">
    <property type="component" value="Unassembled WGS sequence"/>
</dbReference>
<dbReference type="Proteomes" id="UP000694395">
    <property type="component" value="Chromosome 9"/>
</dbReference>
<reference evidence="6" key="2">
    <citation type="submission" date="2014-03" db="EMBL/GenBank/DDBJ databases">
        <authorList>
            <person name="Genoscope - CEA"/>
        </authorList>
    </citation>
    <scope>NUCLEOTIDE SEQUENCE</scope>
</reference>
<feature type="domain" description="CMP/dCMP-type deaminase" evidence="5">
    <location>
        <begin position="119"/>
        <end position="222"/>
    </location>
</feature>
<evidence type="ECO:0000313" key="8">
    <source>
        <dbReference type="Proteomes" id="UP000193380"/>
    </source>
</evidence>
<comment type="cofactor">
    <cofactor evidence="1">
        <name>Zn(2+)</name>
        <dbReference type="ChEBI" id="CHEBI:29105"/>
    </cofactor>
</comment>
<proteinExistence type="predicted"/>
<organism evidence="6 8">
    <name type="scientific">Oncorhynchus mykiss</name>
    <name type="common">Rainbow trout</name>
    <name type="synonym">Salmo gairdneri</name>
    <dbReference type="NCBI Taxonomy" id="8022"/>
    <lineage>
        <taxon>Eukaryota</taxon>
        <taxon>Metazoa</taxon>
        <taxon>Chordata</taxon>
        <taxon>Craniata</taxon>
        <taxon>Vertebrata</taxon>
        <taxon>Euteleostomi</taxon>
        <taxon>Actinopterygii</taxon>
        <taxon>Neopterygii</taxon>
        <taxon>Teleostei</taxon>
        <taxon>Protacanthopterygii</taxon>
        <taxon>Salmoniformes</taxon>
        <taxon>Salmonidae</taxon>
        <taxon>Salmoninae</taxon>
        <taxon>Oncorhynchus</taxon>
    </lineage>
</organism>
<evidence type="ECO:0000313" key="6">
    <source>
        <dbReference type="EMBL" id="CDQ91111.1"/>
    </source>
</evidence>
<dbReference type="GeneTree" id="ENSGT00940000156616"/>
<dbReference type="RefSeq" id="XP_036845050.1">
    <property type="nucleotide sequence ID" value="XM_036989155.1"/>
</dbReference>
<dbReference type="Gene3D" id="3.40.140.10">
    <property type="entry name" value="Cytidine Deaminase, domain 2"/>
    <property type="match status" value="1"/>
</dbReference>
<dbReference type="GO" id="GO:0046872">
    <property type="term" value="F:metal ion binding"/>
    <property type="evidence" value="ECO:0007669"/>
    <property type="project" value="UniProtKB-KW"/>
</dbReference>
<feature type="region of interest" description="Disordered" evidence="4">
    <location>
        <begin position="1"/>
        <end position="37"/>
    </location>
</feature>
<evidence type="ECO:0000313" key="9">
    <source>
        <dbReference type="Proteomes" id="UP000694395"/>
    </source>
</evidence>
<accession>A0A060YHA8</accession>
<protein>
    <recommendedName>
        <fullName evidence="5">CMP/dCMP-type deaminase domain-containing protein</fullName>
    </recommendedName>
</protein>
<keyword evidence="3" id="KW-0378">Hydrolase</keyword>
<dbReference type="GO" id="GO:0004126">
    <property type="term" value="F:cytidine deaminase activity"/>
    <property type="evidence" value="ECO:0007669"/>
    <property type="project" value="TreeGrafter"/>
</dbReference>
<evidence type="ECO:0000259" key="5">
    <source>
        <dbReference type="PROSITE" id="PS51747"/>
    </source>
</evidence>
<dbReference type="PANTHER" id="PTHR13857:SF4">
    <property type="entry name" value="C-U-EDITING ENZYME APOBEC-2"/>
    <property type="match status" value="1"/>
</dbReference>
<sequence length="275" mass="32235">MADNHPVWLSVKKREKKGESKPLEKEEEQEKEQKKEKVLKTGYQVVKTGYQHQPGEVRKKEGGGEKTGGMEEITEVAEGGVENGEFETIELPPWEIVTGEQMSPFYFKFQFRNVEYSSGRNKTLLCYRVETPEGATDPLQGYIEDEHATAHVEEAFFTRVLPHYDSSQEYEVRWYVSSSPCAACFTKMADVLRLRKNLRLYLLMSRLFLWEEPEIKVGLRCLASLGVRIRMMKPSDFLSVWETFVEKDEDMTFNPWEDCQDNYQYYQYRLNTILK</sequence>
<name>A0A060YHA8_ONCMY</name>
<dbReference type="GO" id="GO:0016554">
    <property type="term" value="P:cytidine to uridine editing"/>
    <property type="evidence" value="ECO:0007669"/>
    <property type="project" value="TreeGrafter"/>
</dbReference>
<dbReference type="InterPro" id="IPR002125">
    <property type="entry name" value="CMP_dCMP_dom"/>
</dbReference>
<keyword evidence="2" id="KW-0479">Metal-binding</keyword>
<dbReference type="PaxDb" id="8022-A0A060YHA8"/>
<evidence type="ECO:0000256" key="1">
    <source>
        <dbReference type="ARBA" id="ARBA00001947"/>
    </source>
</evidence>
<dbReference type="GO" id="GO:0005737">
    <property type="term" value="C:cytoplasm"/>
    <property type="evidence" value="ECO:0007669"/>
    <property type="project" value="TreeGrafter"/>
</dbReference>
<dbReference type="GO" id="GO:0003723">
    <property type="term" value="F:RNA binding"/>
    <property type="evidence" value="ECO:0007669"/>
    <property type="project" value="TreeGrafter"/>
</dbReference>
<evidence type="ECO:0000313" key="7">
    <source>
        <dbReference type="Ensembl" id="ENSOMYP00000003297.2"/>
    </source>
</evidence>
<dbReference type="EMBL" id="FR911381">
    <property type="protein sequence ID" value="CDQ91111.1"/>
    <property type="molecule type" value="Genomic_DNA"/>
</dbReference>
<keyword evidence="9" id="KW-1185">Reference proteome</keyword>
<evidence type="ECO:0000256" key="2">
    <source>
        <dbReference type="ARBA" id="ARBA00022723"/>
    </source>
</evidence>
<reference evidence="6" key="1">
    <citation type="journal article" date="2014" name="Nat. Commun.">
        <title>The rainbow trout genome provides novel insights into evolution after whole-genome duplication in vertebrates.</title>
        <authorList>
            <person name="Berthelot C."/>
            <person name="Brunet F."/>
            <person name="Chalopin D."/>
            <person name="Juanchich A."/>
            <person name="Bernard M."/>
            <person name="Noel B."/>
            <person name="Bento P."/>
            <person name="Da Silva C."/>
            <person name="Labadie K."/>
            <person name="Alberti A."/>
            <person name="Aury J.M."/>
            <person name="Louis A."/>
            <person name="Dehais P."/>
            <person name="Bardou P."/>
            <person name="Montfort J."/>
            <person name="Klopp C."/>
            <person name="Cabau C."/>
            <person name="Gaspin C."/>
            <person name="Thorgaard G.H."/>
            <person name="Boussaha M."/>
            <person name="Quillet E."/>
            <person name="Guyomard R."/>
            <person name="Galiana D."/>
            <person name="Bobe J."/>
            <person name="Volff J.N."/>
            <person name="Genet C."/>
            <person name="Wincker P."/>
            <person name="Jaillon O."/>
            <person name="Roest Crollius H."/>
            <person name="Guiguen Y."/>
        </authorList>
    </citation>
    <scope>NUCLEOTIDE SEQUENCE [LARGE SCALE GENOMIC DNA]</scope>
</reference>
<reference evidence="7" key="4">
    <citation type="submission" date="2025-05" db="UniProtKB">
        <authorList>
            <consortium name="Ensembl"/>
        </authorList>
    </citation>
    <scope>IDENTIFICATION</scope>
</reference>
<dbReference type="KEGG" id="omy:110532878"/>
<dbReference type="STRING" id="8022.A0A060YHA8"/>
<dbReference type="InterPro" id="IPR050610">
    <property type="entry name" value="APOBEC_Cyt_Deaminase"/>
</dbReference>
<accession>A0A8C7LRP9</accession>
<dbReference type="PROSITE" id="PS51747">
    <property type="entry name" value="CYT_DCMP_DEAMINASES_2"/>
    <property type="match status" value="1"/>
</dbReference>
<dbReference type="Ensembl" id="ENSOMYT00000003695.2">
    <property type="protein sequence ID" value="ENSOMYP00000003297.2"/>
    <property type="gene ID" value="ENSOMYG00000001765.2"/>
</dbReference>
<dbReference type="GeneID" id="110532878"/>
<evidence type="ECO:0000256" key="4">
    <source>
        <dbReference type="SAM" id="MobiDB-lite"/>
    </source>
</evidence>
<reference evidence="7 9" key="3">
    <citation type="submission" date="2020-07" db="EMBL/GenBank/DDBJ databases">
        <title>A long reads based de novo assembly of the rainbow trout Arlee double haploid line genome.</title>
        <authorList>
            <person name="Gao G."/>
            <person name="Palti Y."/>
        </authorList>
    </citation>
    <scope>NUCLEOTIDE SEQUENCE [LARGE SCALE GENOMIC DNA]</scope>
</reference>
<evidence type="ECO:0000256" key="3">
    <source>
        <dbReference type="ARBA" id="ARBA00022801"/>
    </source>
</evidence>
<gene>
    <name evidence="7" type="primary">LOC110532878</name>
    <name evidence="6" type="ORF">GSONMT00009531001</name>
</gene>
<dbReference type="Pfam" id="PF18772">
    <property type="entry name" value="APOBEC2"/>
    <property type="match status" value="1"/>
</dbReference>
<dbReference type="GO" id="GO:0005634">
    <property type="term" value="C:nucleus"/>
    <property type="evidence" value="ECO:0007669"/>
    <property type="project" value="TreeGrafter"/>
</dbReference>